<gene>
    <name evidence="6" type="primary">PRF</name>
</gene>
<dbReference type="PANTHER" id="PTHR21353">
    <property type="match status" value="1"/>
</dbReference>
<evidence type="ECO:0000313" key="6">
    <source>
        <dbReference type="EMBL" id="AAX21852.1"/>
    </source>
</evidence>
<comment type="subcellular location">
    <subcellularLocation>
        <location evidence="1">Secreted</location>
    </subcellularLocation>
</comment>
<organism evidence="6">
    <name type="scientific">Plethodon wehrlei</name>
    <name type="common">Wehrle's salamander</name>
    <dbReference type="NCBI Taxonomy" id="154594"/>
    <lineage>
        <taxon>Eukaryota</taxon>
        <taxon>Metazoa</taxon>
        <taxon>Chordata</taxon>
        <taxon>Craniata</taxon>
        <taxon>Vertebrata</taxon>
        <taxon>Euteleostomi</taxon>
        <taxon>Amphibia</taxon>
        <taxon>Batrachia</taxon>
        <taxon>Caudata</taxon>
        <taxon>Salamandroidea</taxon>
        <taxon>Plethodontidae</taxon>
        <taxon>Plethodontinae</taxon>
        <taxon>Plethodon</taxon>
    </lineage>
</organism>
<proteinExistence type="evidence at transcript level"/>
<reference evidence="6" key="1">
    <citation type="journal article" date="2005" name="Mol. Biol. Evol.">
        <title>Lineage-specific differences in evolutionary mode in a salamander courtship pheromone.</title>
        <authorList>
            <person name="Palmer C.A."/>
            <person name="Watts R.A."/>
            <person name="Gregg R.G."/>
            <person name="McCall M.A."/>
            <person name="Houck L.D."/>
            <person name="Highton R."/>
            <person name="Arnold S.J."/>
        </authorList>
    </citation>
    <scope>NUCLEOTIDE SEQUENCE</scope>
    <source>
        <tissue evidence="6">Mental gland</tissue>
    </source>
</reference>
<keyword evidence="3" id="KW-0202">Cytokine</keyword>
<dbReference type="PANTHER" id="PTHR21353:SF8">
    <property type="entry name" value="CARDIOTROPHIN-2"/>
    <property type="match status" value="1"/>
</dbReference>
<comment type="similarity">
    <text evidence="2">Belongs to the IL-6 superfamily.</text>
</comment>
<dbReference type="GO" id="GO:0005615">
    <property type="term" value="C:extracellular space"/>
    <property type="evidence" value="ECO:0007669"/>
    <property type="project" value="UniProtKB-KW"/>
</dbReference>
<dbReference type="InterPro" id="IPR009079">
    <property type="entry name" value="4_helix_cytokine-like_core"/>
</dbReference>
<evidence type="ECO:0000256" key="5">
    <source>
        <dbReference type="SAM" id="SignalP"/>
    </source>
</evidence>
<dbReference type="InterPro" id="IPR010681">
    <property type="entry name" value="PRF/CT"/>
</dbReference>
<name>Q5BNZ9_9SALA</name>
<protein>
    <submittedName>
        <fullName evidence="6">Receptivity factor PRFA2</fullName>
    </submittedName>
</protein>
<dbReference type="EMBL" id="AY926896">
    <property type="protein sequence ID" value="AAX21852.1"/>
    <property type="molecule type" value="mRNA"/>
</dbReference>
<evidence type="ECO:0000256" key="4">
    <source>
        <dbReference type="ARBA" id="ARBA00022525"/>
    </source>
</evidence>
<dbReference type="GO" id="GO:0007166">
    <property type="term" value="P:cell surface receptor signaling pathway"/>
    <property type="evidence" value="ECO:0007669"/>
    <property type="project" value="TreeGrafter"/>
</dbReference>
<keyword evidence="5" id="KW-0732">Signal</keyword>
<evidence type="ECO:0000256" key="3">
    <source>
        <dbReference type="ARBA" id="ARBA00022514"/>
    </source>
</evidence>
<dbReference type="Gene3D" id="1.20.1250.10">
    <property type="match status" value="1"/>
</dbReference>
<sequence>MRSTALLTFLVVFVSTAIDLTMADTDEHSTSSDVAELSKDTIILFSETQKIVENIQSNAGSLLATYLSFQGAPLSNPEYHLPDVKIDNLPTAAMDNDTFLSQTDETRLKNNLYFYSAIVEFLQIVKTEQEDLNPFALDLTAKLEEAVANSTTLSNKISAIMTQMGMSVTIEFPKPLVVPYEGSSYFRKKLRGGVICKEYKDRVFLTKRDFEFLAKKYQGQLIQQQEE</sequence>
<feature type="chain" id="PRO_5004253984" evidence="5">
    <location>
        <begin position="24"/>
        <end position="227"/>
    </location>
</feature>
<dbReference type="AlphaFoldDB" id="Q5BNZ9"/>
<keyword evidence="4" id="KW-0964">Secreted</keyword>
<feature type="signal peptide" evidence="5">
    <location>
        <begin position="1"/>
        <end position="23"/>
    </location>
</feature>
<dbReference type="GO" id="GO:0005125">
    <property type="term" value="F:cytokine activity"/>
    <property type="evidence" value="ECO:0007669"/>
    <property type="project" value="UniProtKB-KW"/>
</dbReference>
<accession>Q5BNZ9</accession>
<dbReference type="SUPFAM" id="SSF47266">
    <property type="entry name" value="4-helical cytokines"/>
    <property type="match status" value="1"/>
</dbReference>
<evidence type="ECO:0000256" key="1">
    <source>
        <dbReference type="ARBA" id="ARBA00004613"/>
    </source>
</evidence>
<evidence type="ECO:0000256" key="2">
    <source>
        <dbReference type="ARBA" id="ARBA00007432"/>
    </source>
</evidence>
<dbReference type="Pfam" id="PF06875">
    <property type="entry name" value="PRF"/>
    <property type="match status" value="1"/>
</dbReference>